<evidence type="ECO:0000256" key="4">
    <source>
        <dbReference type="ARBA" id="ARBA00022692"/>
    </source>
</evidence>
<evidence type="ECO:0000256" key="6">
    <source>
        <dbReference type="ARBA" id="ARBA00023136"/>
    </source>
</evidence>
<feature type="transmembrane region" description="Helical" evidence="7">
    <location>
        <begin position="6"/>
        <end position="25"/>
    </location>
</feature>
<reference evidence="8 9" key="1">
    <citation type="submission" date="2017-04" db="EMBL/GenBank/DDBJ databases">
        <authorList>
            <person name="Afonso C.L."/>
            <person name="Miller P.J."/>
            <person name="Scott M.A."/>
            <person name="Spackman E."/>
            <person name="Goraichik I."/>
            <person name="Dimitrov K.M."/>
            <person name="Suarez D.L."/>
            <person name="Swayne D.E."/>
        </authorList>
    </citation>
    <scope>NUCLEOTIDE SEQUENCE [LARGE SCALE GENOMIC DNA]</scope>
    <source>
        <strain evidence="8 9">DSM 26133</strain>
    </source>
</reference>
<evidence type="ECO:0008006" key="10">
    <source>
        <dbReference type="Google" id="ProtNLM"/>
    </source>
</evidence>
<dbReference type="AlphaFoldDB" id="A0A1W2GLG8"/>
<feature type="transmembrane region" description="Helical" evidence="7">
    <location>
        <begin position="46"/>
        <end position="67"/>
    </location>
</feature>
<dbReference type="GO" id="GO:0005886">
    <property type="term" value="C:plasma membrane"/>
    <property type="evidence" value="ECO:0007669"/>
    <property type="project" value="UniProtKB-SubCell"/>
</dbReference>
<dbReference type="InterPro" id="IPR007140">
    <property type="entry name" value="DUF350"/>
</dbReference>
<comment type="similarity">
    <text evidence="2">Belongs to the UPF0719 family.</text>
</comment>
<evidence type="ECO:0000256" key="1">
    <source>
        <dbReference type="ARBA" id="ARBA00004651"/>
    </source>
</evidence>
<evidence type="ECO:0000313" key="9">
    <source>
        <dbReference type="Proteomes" id="UP000192472"/>
    </source>
</evidence>
<dbReference type="EMBL" id="FWYF01000003">
    <property type="protein sequence ID" value="SMD37332.1"/>
    <property type="molecule type" value="Genomic_DNA"/>
</dbReference>
<proteinExistence type="inferred from homology"/>
<evidence type="ECO:0000256" key="3">
    <source>
        <dbReference type="ARBA" id="ARBA00022475"/>
    </source>
</evidence>
<dbReference type="OrthoDB" id="981775at2"/>
<keyword evidence="3" id="KW-1003">Cell membrane</keyword>
<dbReference type="RefSeq" id="WP_084373970.1">
    <property type="nucleotide sequence ID" value="NZ_FWYF01000003.1"/>
</dbReference>
<evidence type="ECO:0000256" key="5">
    <source>
        <dbReference type="ARBA" id="ARBA00022989"/>
    </source>
</evidence>
<comment type="subcellular location">
    <subcellularLocation>
        <location evidence="1">Cell membrane</location>
        <topology evidence="1">Multi-pass membrane protein</topology>
    </subcellularLocation>
</comment>
<name>A0A1W2GLG8_REIFA</name>
<accession>A0A1W2GLG8</accession>
<evidence type="ECO:0000313" key="8">
    <source>
        <dbReference type="EMBL" id="SMD37332.1"/>
    </source>
</evidence>
<dbReference type="STRING" id="692418.SAMN04488029_3357"/>
<evidence type="ECO:0000256" key="7">
    <source>
        <dbReference type="SAM" id="Phobius"/>
    </source>
</evidence>
<keyword evidence="9" id="KW-1185">Reference proteome</keyword>
<keyword evidence="5 7" id="KW-1133">Transmembrane helix</keyword>
<organism evidence="8 9">
    <name type="scientific">Reichenbachiella faecimaris</name>
    <dbReference type="NCBI Taxonomy" id="692418"/>
    <lineage>
        <taxon>Bacteria</taxon>
        <taxon>Pseudomonadati</taxon>
        <taxon>Bacteroidota</taxon>
        <taxon>Cytophagia</taxon>
        <taxon>Cytophagales</taxon>
        <taxon>Reichenbachiellaceae</taxon>
        <taxon>Reichenbachiella</taxon>
    </lineage>
</organism>
<feature type="transmembrane region" description="Helical" evidence="7">
    <location>
        <begin position="97"/>
        <end position="120"/>
    </location>
</feature>
<protein>
    <recommendedName>
        <fullName evidence="10">DUF350 domain-containing protein</fullName>
    </recommendedName>
</protein>
<dbReference type="Proteomes" id="UP000192472">
    <property type="component" value="Unassembled WGS sequence"/>
</dbReference>
<keyword evidence="6 7" id="KW-0472">Membrane</keyword>
<keyword evidence="4 7" id="KW-0812">Transmembrane</keyword>
<gene>
    <name evidence="8" type="ORF">SAMN04488029_3357</name>
</gene>
<dbReference type="Pfam" id="PF03994">
    <property type="entry name" value="DUF350"/>
    <property type="match status" value="1"/>
</dbReference>
<sequence length="171" mass="18659">MNSNVFFLGIIEILSAISMGLVILSTTYKILKWYGKKRFDIGHNNVAYSIFIASVLFGMGLMVSGTIEPIVSSFRLLSNAEESASDLFLSFLFRGGIYIFIAYSAGLGISLIGILIYSKLTPIDEFVEMKNNNIGVAIISGAIIITLILLTKDGVALVIESLIPYPELPPR</sequence>
<evidence type="ECO:0000256" key="2">
    <source>
        <dbReference type="ARBA" id="ARBA00005779"/>
    </source>
</evidence>
<feature type="transmembrane region" description="Helical" evidence="7">
    <location>
        <begin position="132"/>
        <end position="151"/>
    </location>
</feature>